<evidence type="ECO:0000313" key="1">
    <source>
        <dbReference type="EMBL" id="CAI8036873.1"/>
    </source>
</evidence>
<comment type="caution">
    <text evidence="1">The sequence shown here is derived from an EMBL/GenBank/DDBJ whole genome shotgun (WGS) entry which is preliminary data.</text>
</comment>
<protein>
    <submittedName>
        <fullName evidence="1">Uncharacterized protein</fullName>
    </submittedName>
</protein>
<evidence type="ECO:0000313" key="2">
    <source>
        <dbReference type="Proteomes" id="UP001174909"/>
    </source>
</evidence>
<dbReference type="Proteomes" id="UP001174909">
    <property type="component" value="Unassembled WGS sequence"/>
</dbReference>
<name>A0AA35SWX5_GEOBA</name>
<keyword evidence="2" id="KW-1185">Reference proteome</keyword>
<gene>
    <name evidence="1" type="ORF">GBAR_LOCUS20660</name>
</gene>
<accession>A0AA35SWX5</accession>
<organism evidence="1 2">
    <name type="scientific">Geodia barretti</name>
    <name type="common">Barrett's horny sponge</name>
    <dbReference type="NCBI Taxonomy" id="519541"/>
    <lineage>
        <taxon>Eukaryota</taxon>
        <taxon>Metazoa</taxon>
        <taxon>Porifera</taxon>
        <taxon>Demospongiae</taxon>
        <taxon>Heteroscleromorpha</taxon>
        <taxon>Tetractinellida</taxon>
        <taxon>Astrophorina</taxon>
        <taxon>Geodiidae</taxon>
        <taxon>Geodia</taxon>
    </lineage>
</organism>
<proteinExistence type="predicted"/>
<sequence length="187" mass="20762">MKEIFRKQGDRRVAFPQKIEGAIDTPEGVHLFFGEMMWATDPSVGGDTVSHARINVVPVVVLLQPIDVVVVISASGIRQLEMIEAVSLTRWHQMQFANHFGLITGCGQFTCQGMRRVPLCTSKSYTTVGCRARCQSSDCGVPEYNSDIQHTRGENACRYDRSSPSLVFVGSSVRRDPSRDSRRVVGQ</sequence>
<dbReference type="AlphaFoldDB" id="A0AA35SWX5"/>
<dbReference type="EMBL" id="CASHTH010002906">
    <property type="protein sequence ID" value="CAI8036873.1"/>
    <property type="molecule type" value="Genomic_DNA"/>
</dbReference>
<reference evidence="1" key="1">
    <citation type="submission" date="2023-03" db="EMBL/GenBank/DDBJ databases">
        <authorList>
            <person name="Steffen K."/>
            <person name="Cardenas P."/>
        </authorList>
    </citation>
    <scope>NUCLEOTIDE SEQUENCE</scope>
</reference>